<dbReference type="PROSITE" id="PS51898">
    <property type="entry name" value="TYR_RECOMBINASE"/>
    <property type="match status" value="1"/>
</dbReference>
<dbReference type="PANTHER" id="PTHR30349">
    <property type="entry name" value="PHAGE INTEGRASE-RELATED"/>
    <property type="match status" value="1"/>
</dbReference>
<dbReference type="PANTHER" id="PTHR30349:SF41">
    <property type="entry name" value="INTEGRASE_RECOMBINASE PROTEIN MJ0367-RELATED"/>
    <property type="match status" value="1"/>
</dbReference>
<dbReference type="GO" id="GO:0006310">
    <property type="term" value="P:DNA recombination"/>
    <property type="evidence" value="ECO:0007669"/>
    <property type="project" value="UniProtKB-KW"/>
</dbReference>
<proteinExistence type="inferred from homology"/>
<dbReference type="GO" id="GO:0015074">
    <property type="term" value="P:DNA integration"/>
    <property type="evidence" value="ECO:0007669"/>
    <property type="project" value="UniProtKB-KW"/>
</dbReference>
<dbReference type="InterPro" id="IPR013762">
    <property type="entry name" value="Integrase-like_cat_sf"/>
</dbReference>
<dbReference type="RefSeq" id="WP_094908904.1">
    <property type="nucleotide sequence ID" value="NZ_BJUN01000021.1"/>
</dbReference>
<dbReference type="InterPro" id="IPR044068">
    <property type="entry name" value="CB"/>
</dbReference>
<comment type="caution">
    <text evidence="8">The sequence shown here is derived from an EMBL/GenBank/DDBJ whole genome shotgun (WGS) entry which is preliminary data.</text>
</comment>
<comment type="similarity">
    <text evidence="1">Belongs to the 'phage' integrase family.</text>
</comment>
<dbReference type="Pfam" id="PF02899">
    <property type="entry name" value="Phage_int_SAM_1"/>
    <property type="match status" value="1"/>
</dbReference>
<evidence type="ECO:0000313" key="9">
    <source>
        <dbReference type="Proteomes" id="UP000321051"/>
    </source>
</evidence>
<evidence type="ECO:0000259" key="6">
    <source>
        <dbReference type="PROSITE" id="PS51898"/>
    </source>
</evidence>
<dbReference type="Gene3D" id="1.10.443.10">
    <property type="entry name" value="Intergrase catalytic core"/>
    <property type="match status" value="1"/>
</dbReference>
<protein>
    <submittedName>
        <fullName evidence="8">Tyrosine recombinase XerD</fullName>
    </submittedName>
</protein>
<dbReference type="Pfam" id="PF00589">
    <property type="entry name" value="Phage_integrase"/>
    <property type="match status" value="1"/>
</dbReference>
<keyword evidence="9" id="KW-1185">Reference proteome</keyword>
<keyword evidence="4" id="KW-0233">DNA recombination</keyword>
<evidence type="ECO:0000256" key="1">
    <source>
        <dbReference type="ARBA" id="ARBA00008857"/>
    </source>
</evidence>
<dbReference type="PROSITE" id="PS51900">
    <property type="entry name" value="CB"/>
    <property type="match status" value="1"/>
</dbReference>
<gene>
    <name evidence="8" type="primary">xerD</name>
    <name evidence="8" type="ORF">MHA01_27970</name>
</gene>
<evidence type="ECO:0000256" key="5">
    <source>
        <dbReference type="PROSITE-ProRule" id="PRU01248"/>
    </source>
</evidence>
<dbReference type="InterPro" id="IPR010998">
    <property type="entry name" value="Integrase_recombinase_N"/>
</dbReference>
<dbReference type="SUPFAM" id="SSF56349">
    <property type="entry name" value="DNA breaking-rejoining enzymes"/>
    <property type="match status" value="1"/>
</dbReference>
<dbReference type="InterPro" id="IPR004107">
    <property type="entry name" value="Integrase_SAM-like_N"/>
</dbReference>
<feature type="domain" description="Core-binding (CB)" evidence="7">
    <location>
        <begin position="39"/>
        <end position="130"/>
    </location>
</feature>
<evidence type="ECO:0000313" key="8">
    <source>
        <dbReference type="EMBL" id="GEK59892.1"/>
    </source>
</evidence>
<dbReference type="CDD" id="cd00397">
    <property type="entry name" value="DNA_BRE_C"/>
    <property type="match status" value="1"/>
</dbReference>
<dbReference type="GO" id="GO:0003677">
    <property type="term" value="F:DNA binding"/>
    <property type="evidence" value="ECO:0007669"/>
    <property type="project" value="UniProtKB-UniRule"/>
</dbReference>
<organism evidence="8 9">
    <name type="scientific">Marinococcus halophilus</name>
    <dbReference type="NCBI Taxonomy" id="1371"/>
    <lineage>
        <taxon>Bacteria</taxon>
        <taxon>Bacillati</taxon>
        <taxon>Bacillota</taxon>
        <taxon>Bacilli</taxon>
        <taxon>Bacillales</taxon>
        <taxon>Bacillaceae</taxon>
        <taxon>Marinococcus</taxon>
    </lineage>
</organism>
<feature type="domain" description="Tyr recombinase" evidence="6">
    <location>
        <begin position="152"/>
        <end position="346"/>
    </location>
</feature>
<dbReference type="InterPro" id="IPR050090">
    <property type="entry name" value="Tyrosine_recombinase_XerCD"/>
</dbReference>
<dbReference type="Proteomes" id="UP000321051">
    <property type="component" value="Unassembled WGS sequence"/>
</dbReference>
<evidence type="ECO:0000256" key="4">
    <source>
        <dbReference type="ARBA" id="ARBA00023172"/>
    </source>
</evidence>
<dbReference type="Gene3D" id="1.10.150.130">
    <property type="match status" value="1"/>
</dbReference>
<name>A0A510Y927_MARHA</name>
<dbReference type="InterPro" id="IPR011010">
    <property type="entry name" value="DNA_brk_join_enz"/>
</dbReference>
<sequence length="352" mass="41280">MNNLVLPTNQTQTLSLEESHSFLNSELYMDISAQGFEGVEWEQIPDEFLMYIYLHKNNTLRKQRSERTKRKYVETLVPFLTYVQEFGGLREISAQRIYAYQLYLEREKGYKASTLARHSTVIKQFLRFLLQEDMLETDLTTKMAPVAQPREELVDRDLHEHEVQQLLSYFKQQDSFAYTLLVVLTSTGMRIEELANAKWRDLEWRSPEGAFFLHITGKGEKERPIFLFADVLSILQDFRKDRGMVTESFTGDSAFLPKKNGGHYHVNYLGDRFSKFMASAPFPFVQHRRDPITPHTCRHYTTYYMLEHGADLASVRDMLGHASIRTTERYLLRRRNYAEHAGLKVNTNNFTS</sequence>
<reference evidence="8 9" key="1">
    <citation type="submission" date="2019-07" db="EMBL/GenBank/DDBJ databases">
        <title>Whole genome shotgun sequence of Marinococcus halophilus NBRC 102359.</title>
        <authorList>
            <person name="Hosoyama A."/>
            <person name="Uohara A."/>
            <person name="Ohji S."/>
            <person name="Ichikawa N."/>
        </authorList>
    </citation>
    <scope>NUCLEOTIDE SEQUENCE [LARGE SCALE GENOMIC DNA]</scope>
    <source>
        <strain evidence="8 9">NBRC 102359</strain>
    </source>
</reference>
<dbReference type="STRING" id="1371.GCA_900166605_01085"/>
<keyword evidence="2" id="KW-0229">DNA integration</keyword>
<keyword evidence="3 5" id="KW-0238">DNA-binding</keyword>
<dbReference type="AlphaFoldDB" id="A0A510Y927"/>
<evidence type="ECO:0000256" key="3">
    <source>
        <dbReference type="ARBA" id="ARBA00023125"/>
    </source>
</evidence>
<dbReference type="InterPro" id="IPR002104">
    <property type="entry name" value="Integrase_catalytic"/>
</dbReference>
<evidence type="ECO:0000259" key="7">
    <source>
        <dbReference type="PROSITE" id="PS51900"/>
    </source>
</evidence>
<evidence type="ECO:0000256" key="2">
    <source>
        <dbReference type="ARBA" id="ARBA00022908"/>
    </source>
</evidence>
<dbReference type="EMBL" id="BJUN01000021">
    <property type="protein sequence ID" value="GEK59892.1"/>
    <property type="molecule type" value="Genomic_DNA"/>
</dbReference>
<dbReference type="OrthoDB" id="2445040at2"/>
<accession>A0A510Y927</accession>